<evidence type="ECO:0000313" key="2">
    <source>
        <dbReference type="EMBL" id="SOQ40834.1"/>
    </source>
</evidence>
<sequence>MLIFHQRCAMLRCCRGVWLPPIMFIGTHSLALVKTDSVLLKLEKGWIDLANFGLELFICVRHGLKVQVNRPASYASHATDFSLSCLEAHTTASTDPHRTDRIISNTYMRCVLRHTECVRCVQCGPVDAYLKPMGAFLPEMCYSTLLWIRLASTNFIGT</sequence>
<proteinExistence type="predicted"/>
<organism evidence="2">
    <name type="scientific">Spodoptera frugiperda</name>
    <name type="common">Fall armyworm</name>
    <dbReference type="NCBI Taxonomy" id="7108"/>
    <lineage>
        <taxon>Eukaryota</taxon>
        <taxon>Metazoa</taxon>
        <taxon>Ecdysozoa</taxon>
        <taxon>Arthropoda</taxon>
        <taxon>Hexapoda</taxon>
        <taxon>Insecta</taxon>
        <taxon>Pterygota</taxon>
        <taxon>Neoptera</taxon>
        <taxon>Endopterygota</taxon>
        <taxon>Lepidoptera</taxon>
        <taxon>Glossata</taxon>
        <taxon>Ditrysia</taxon>
        <taxon>Noctuoidea</taxon>
        <taxon>Noctuidae</taxon>
        <taxon>Amphipyrinae</taxon>
        <taxon>Spodoptera</taxon>
    </lineage>
</organism>
<feature type="chain" id="PRO_5013816570" evidence="1">
    <location>
        <begin position="17"/>
        <end position="158"/>
    </location>
</feature>
<evidence type="ECO:0000256" key="1">
    <source>
        <dbReference type="SAM" id="SignalP"/>
    </source>
</evidence>
<protein>
    <submittedName>
        <fullName evidence="2">SFRICE_019328</fullName>
    </submittedName>
</protein>
<dbReference type="EMBL" id="ODYU01002847">
    <property type="protein sequence ID" value="SOQ40834.1"/>
    <property type="molecule type" value="Genomic_DNA"/>
</dbReference>
<keyword evidence="1" id="KW-0732">Signal</keyword>
<accession>A0A2H1VKQ3</accession>
<name>A0A2H1VKQ3_SPOFR</name>
<reference evidence="2" key="1">
    <citation type="submission" date="2016-07" db="EMBL/GenBank/DDBJ databases">
        <authorList>
            <person name="Bretaudeau A."/>
        </authorList>
    </citation>
    <scope>NUCLEOTIDE SEQUENCE</scope>
    <source>
        <strain evidence="2">Rice</strain>
        <tissue evidence="2">Whole body</tissue>
    </source>
</reference>
<gene>
    <name evidence="2" type="ORF">SFRICE_019328</name>
</gene>
<feature type="signal peptide" evidence="1">
    <location>
        <begin position="1"/>
        <end position="16"/>
    </location>
</feature>
<dbReference type="AlphaFoldDB" id="A0A2H1VKQ3"/>